<dbReference type="VEuPathDB" id="FungiDB:BDBG_00163"/>
<dbReference type="GeneID" id="8507723"/>
<keyword evidence="2" id="KW-1185">Reference proteome</keyword>
<evidence type="ECO:0000313" key="1">
    <source>
        <dbReference type="EMBL" id="OAT03446.1"/>
    </source>
</evidence>
<organism evidence="1 2">
    <name type="scientific">Blastomyces gilchristii (strain SLH14081)</name>
    <name type="common">Blastomyces dermatitidis</name>
    <dbReference type="NCBI Taxonomy" id="559298"/>
    <lineage>
        <taxon>Eukaryota</taxon>
        <taxon>Fungi</taxon>
        <taxon>Dikarya</taxon>
        <taxon>Ascomycota</taxon>
        <taxon>Pezizomycotina</taxon>
        <taxon>Eurotiomycetes</taxon>
        <taxon>Eurotiomycetidae</taxon>
        <taxon>Onygenales</taxon>
        <taxon>Ajellomycetaceae</taxon>
        <taxon>Blastomyces</taxon>
    </lineage>
</organism>
<proteinExistence type="predicted"/>
<dbReference type="EMBL" id="GG657448">
    <property type="protein sequence ID" value="OAT03446.1"/>
    <property type="molecule type" value="Genomic_DNA"/>
</dbReference>
<dbReference type="AlphaFoldDB" id="A0A179U623"/>
<accession>A0A179U623</accession>
<reference evidence="2" key="1">
    <citation type="journal article" date="2015" name="PLoS Genet.">
        <title>The dynamic genome and transcriptome of the human fungal pathogen Blastomyces and close relative Emmonsia.</title>
        <authorList>
            <person name="Munoz J.F."/>
            <person name="Gauthier G.M."/>
            <person name="Desjardins C.A."/>
            <person name="Gallo J.E."/>
            <person name="Holder J."/>
            <person name="Sullivan T.D."/>
            <person name="Marty A.J."/>
            <person name="Carmen J.C."/>
            <person name="Chen Z."/>
            <person name="Ding L."/>
            <person name="Gujja S."/>
            <person name="Magrini V."/>
            <person name="Misas E."/>
            <person name="Mitreva M."/>
            <person name="Priest M."/>
            <person name="Saif S."/>
            <person name="Whiston E.A."/>
            <person name="Young S."/>
            <person name="Zeng Q."/>
            <person name="Goldman W.E."/>
            <person name="Mardis E.R."/>
            <person name="Taylor J.W."/>
            <person name="McEwen J.G."/>
            <person name="Clay O.K."/>
            <person name="Klein B.S."/>
            <person name="Cuomo C.A."/>
        </authorList>
    </citation>
    <scope>NUCLEOTIDE SEQUENCE [LARGE SCALE GENOMIC DNA]</scope>
    <source>
        <strain evidence="2">SLH14081</strain>
    </source>
</reference>
<name>A0A179U623_BLAGS</name>
<dbReference type="RefSeq" id="XP_002628917.1">
    <property type="nucleotide sequence ID" value="XM_002628871.1"/>
</dbReference>
<gene>
    <name evidence="1" type="ORF">BDBG_00163</name>
</gene>
<sequence length="160" mass="18361">MPSYRVDNTYREIEVIVTDITEIIEVREEKEDKKTAELCELNSAVSQAELRHAVKEELQIELHEVTVSEIKLSPDSSLNDHTGSYITVLTERRGSITTVMRRAEKELNTDKSISRRDDISLQGMMTITTATREVEEGEEDNVTMRAVLLQFINIIIFIFN</sequence>
<protein>
    <submittedName>
        <fullName evidence="1">Uncharacterized protein</fullName>
    </submittedName>
</protein>
<evidence type="ECO:0000313" key="2">
    <source>
        <dbReference type="Proteomes" id="UP000002038"/>
    </source>
</evidence>
<dbReference type="Proteomes" id="UP000002038">
    <property type="component" value="Unassembled WGS sequence"/>
</dbReference>
<dbReference type="OrthoDB" id="4190693at2759"/>
<dbReference type="KEGG" id="bgh:BDBG_00163"/>